<gene>
    <name evidence="4" type="ORF">GPM918_LOCUS24648</name>
    <name evidence="5" type="ORF">OVA965_LOCUS31599</name>
    <name evidence="6" type="ORF">SRO942_LOCUS24652</name>
    <name evidence="7" type="ORF">TMI583_LOCUS32437</name>
</gene>
<comment type="caution">
    <text evidence="4">The sequence shown here is derived from an EMBL/GenBank/DDBJ whole genome shotgun (WGS) entry which is preliminary data.</text>
</comment>
<comment type="function">
    <text evidence="3">Removes the formyl group from the N-terminal Met of newly synthesized proteins.</text>
</comment>
<dbReference type="GO" id="GO:0006412">
    <property type="term" value="P:translation"/>
    <property type="evidence" value="ECO:0007669"/>
    <property type="project" value="UniProtKB-KW"/>
</dbReference>
<dbReference type="PANTHER" id="PTHR10458:SF22">
    <property type="entry name" value="PEPTIDE DEFORMYLASE"/>
    <property type="match status" value="1"/>
</dbReference>
<evidence type="ECO:0000313" key="5">
    <source>
        <dbReference type="EMBL" id="CAF1369345.1"/>
    </source>
</evidence>
<comment type="catalytic activity">
    <reaction evidence="3">
        <text>N-terminal N-formyl-L-methionyl-[peptide] + H2O = N-terminal L-methionyl-[peptide] + formate</text>
        <dbReference type="Rhea" id="RHEA:24420"/>
        <dbReference type="Rhea" id="RHEA-COMP:10639"/>
        <dbReference type="Rhea" id="RHEA-COMP:10640"/>
        <dbReference type="ChEBI" id="CHEBI:15377"/>
        <dbReference type="ChEBI" id="CHEBI:15740"/>
        <dbReference type="ChEBI" id="CHEBI:49298"/>
        <dbReference type="ChEBI" id="CHEBI:64731"/>
        <dbReference type="EC" id="3.5.1.88"/>
    </reaction>
</comment>
<organism evidence="4 8">
    <name type="scientific">Didymodactylos carnosus</name>
    <dbReference type="NCBI Taxonomy" id="1234261"/>
    <lineage>
        <taxon>Eukaryota</taxon>
        <taxon>Metazoa</taxon>
        <taxon>Spiralia</taxon>
        <taxon>Gnathifera</taxon>
        <taxon>Rotifera</taxon>
        <taxon>Eurotatoria</taxon>
        <taxon>Bdelloidea</taxon>
        <taxon>Philodinida</taxon>
        <taxon>Philodinidae</taxon>
        <taxon>Didymodactylos</taxon>
    </lineage>
</organism>
<dbReference type="Proteomes" id="UP000682733">
    <property type="component" value="Unassembled WGS sequence"/>
</dbReference>
<dbReference type="Proteomes" id="UP000677228">
    <property type="component" value="Unassembled WGS sequence"/>
</dbReference>
<dbReference type="PANTHER" id="PTHR10458">
    <property type="entry name" value="PEPTIDE DEFORMYLASE"/>
    <property type="match status" value="1"/>
</dbReference>
<evidence type="ECO:0000313" key="7">
    <source>
        <dbReference type="EMBL" id="CAF4178648.1"/>
    </source>
</evidence>
<evidence type="ECO:0000313" key="4">
    <source>
        <dbReference type="EMBL" id="CAF1220206.1"/>
    </source>
</evidence>
<dbReference type="EMBL" id="CAJOBC010009275">
    <property type="protein sequence ID" value="CAF3983686.1"/>
    <property type="molecule type" value="Genomic_DNA"/>
</dbReference>
<dbReference type="Gene3D" id="3.90.45.10">
    <property type="entry name" value="Peptide deformylase"/>
    <property type="match status" value="1"/>
</dbReference>
<comment type="similarity">
    <text evidence="1 3">Belongs to the polypeptide deformylase family.</text>
</comment>
<reference evidence="4" key="1">
    <citation type="submission" date="2021-02" db="EMBL/GenBank/DDBJ databases">
        <authorList>
            <person name="Nowell W R."/>
        </authorList>
    </citation>
    <scope>NUCLEOTIDE SEQUENCE</scope>
</reference>
<keyword evidence="3" id="KW-0648">Protein biosynthesis</keyword>
<accession>A0A814XTR8</accession>
<keyword evidence="3" id="KW-0378">Hydrolase</keyword>
<dbReference type="Proteomes" id="UP000681722">
    <property type="component" value="Unassembled WGS sequence"/>
</dbReference>
<protein>
    <recommendedName>
        <fullName evidence="2 3">Peptide deformylase</fullName>
        <ecNumber evidence="2 3">3.5.1.88</ecNumber>
    </recommendedName>
</protein>
<dbReference type="InterPro" id="IPR036821">
    <property type="entry name" value="Peptide_deformylase_sf"/>
</dbReference>
<keyword evidence="3" id="KW-0479">Metal-binding</keyword>
<dbReference type="AlphaFoldDB" id="A0A814XTR8"/>
<dbReference type="Proteomes" id="UP000663829">
    <property type="component" value="Unassembled WGS sequence"/>
</dbReference>
<dbReference type="OrthoDB" id="276063at2759"/>
<evidence type="ECO:0000313" key="6">
    <source>
        <dbReference type="EMBL" id="CAF3983686.1"/>
    </source>
</evidence>
<dbReference type="InterPro" id="IPR023635">
    <property type="entry name" value="Peptide_deformylase"/>
</dbReference>
<evidence type="ECO:0000256" key="1">
    <source>
        <dbReference type="ARBA" id="ARBA00010759"/>
    </source>
</evidence>
<dbReference type="EMBL" id="CAJNOK010023899">
    <property type="protein sequence ID" value="CAF1369345.1"/>
    <property type="molecule type" value="Genomic_DNA"/>
</dbReference>
<evidence type="ECO:0000313" key="8">
    <source>
        <dbReference type="Proteomes" id="UP000663829"/>
    </source>
</evidence>
<evidence type="ECO:0000256" key="2">
    <source>
        <dbReference type="ARBA" id="ARBA00012175"/>
    </source>
</evidence>
<sequence length="241" mass="27861">MTDKLFLQRRQVAMQNSSLKLLSRAIKACVRSQSTNPYSSRWVVSHIDQQLHTISTPNICLIGDQKLRIKNEPISDVNDKEFLRQKLLLHKALDQFRKVNGFGRGMSANQVGINLQVIALNLGYGSFSLINPKIVWQSVDDRITLWDDCMSIPQMMIKKQRYKHVSISYLDDDGNKQIWNELPVCVSELLQHEIDHINGILATDEPWKDANSNDWIISMNEYRKHKQYFDGQVDYSIQATV</sequence>
<evidence type="ECO:0000256" key="3">
    <source>
        <dbReference type="RuleBase" id="RU362111"/>
    </source>
</evidence>
<dbReference type="PRINTS" id="PR01576">
    <property type="entry name" value="PDEFORMYLASE"/>
</dbReference>
<dbReference type="HAMAP" id="MF_00163">
    <property type="entry name" value="Pep_deformylase"/>
    <property type="match status" value="1"/>
</dbReference>
<dbReference type="EMBL" id="CAJNOQ010009271">
    <property type="protein sequence ID" value="CAF1220206.1"/>
    <property type="molecule type" value="Genomic_DNA"/>
</dbReference>
<dbReference type="GO" id="GO:0042586">
    <property type="term" value="F:peptide deformylase activity"/>
    <property type="evidence" value="ECO:0007669"/>
    <property type="project" value="UniProtKB-EC"/>
</dbReference>
<dbReference type="Pfam" id="PF01327">
    <property type="entry name" value="Pep_deformylase"/>
    <property type="match status" value="1"/>
</dbReference>
<dbReference type="SUPFAM" id="SSF56420">
    <property type="entry name" value="Peptide deformylase"/>
    <property type="match status" value="1"/>
</dbReference>
<proteinExistence type="inferred from homology"/>
<dbReference type="GO" id="GO:0046872">
    <property type="term" value="F:metal ion binding"/>
    <property type="evidence" value="ECO:0007669"/>
    <property type="project" value="UniProtKB-KW"/>
</dbReference>
<name>A0A814XTR8_9BILA</name>
<dbReference type="EC" id="3.5.1.88" evidence="2 3"/>
<keyword evidence="8" id="KW-1185">Reference proteome</keyword>
<dbReference type="EMBL" id="CAJOBA010045568">
    <property type="protein sequence ID" value="CAF4178648.1"/>
    <property type="molecule type" value="Genomic_DNA"/>
</dbReference>